<organism evidence="2">
    <name type="scientific">Elizabethkingia anophelis</name>
    <dbReference type="NCBI Taxonomy" id="1117645"/>
    <lineage>
        <taxon>Bacteria</taxon>
        <taxon>Pseudomonadati</taxon>
        <taxon>Bacteroidota</taxon>
        <taxon>Flavobacteriia</taxon>
        <taxon>Flavobacteriales</taxon>
        <taxon>Weeksellaceae</taxon>
        <taxon>Elizabethkingia</taxon>
    </lineage>
</organism>
<dbReference type="GeneID" id="56685807"/>
<dbReference type="InterPro" id="IPR038223">
    <property type="entry name" value="DMP12_sf"/>
</dbReference>
<dbReference type="EMBL" id="CP014339">
    <property type="protein sequence ID" value="AQX50653.1"/>
    <property type="molecule type" value="Genomic_DNA"/>
</dbReference>
<proteinExistence type="predicted"/>
<name>A0A1T3DEI5_9FLAO</name>
<protein>
    <submittedName>
        <fullName evidence="2">Uncharacterized protein</fullName>
    </submittedName>
</protein>
<accession>A0A1T3DEI5</accession>
<evidence type="ECO:0000313" key="1">
    <source>
        <dbReference type="EMBL" id="AQX50653.1"/>
    </source>
</evidence>
<evidence type="ECO:0000313" key="2">
    <source>
        <dbReference type="EMBL" id="OPB49217.1"/>
    </source>
</evidence>
<reference evidence="1 3" key="1">
    <citation type="submission" date="2016-02" db="EMBL/GenBank/DDBJ databases">
        <authorList>
            <person name="Nicholson A.C."/>
            <person name="Humrighouse B.W."/>
            <person name="Loparev V."/>
            <person name="Emery B."/>
            <person name="Graziano J."/>
            <person name="McQuiston J.R."/>
        </authorList>
    </citation>
    <scope>NUCLEOTIDE SEQUENCE [LARGE SCALE GENOMIC DNA]</scope>
    <source>
        <strain evidence="1 3">E6809</strain>
    </source>
</reference>
<dbReference type="AlphaFoldDB" id="A0A1T3DEI5"/>
<gene>
    <name evidence="1" type="ORF">AYC66_08180</name>
    <name evidence="2" type="ORF">BAY09_00315</name>
</gene>
<dbReference type="EMBL" id="MAHS01000009">
    <property type="protein sequence ID" value="OPB49217.1"/>
    <property type="molecule type" value="Genomic_DNA"/>
</dbReference>
<reference evidence="2" key="2">
    <citation type="submission" date="2016-06" db="EMBL/GenBank/DDBJ databases">
        <authorList>
            <person name="Nicholson A.C."/>
        </authorList>
    </citation>
    <scope>NUCLEOTIDE SEQUENCE [LARGE SCALE GENOMIC DNA]</scope>
    <source>
        <strain evidence="2">E6809</strain>
    </source>
</reference>
<evidence type="ECO:0000313" key="3">
    <source>
        <dbReference type="Proteomes" id="UP000189738"/>
    </source>
</evidence>
<dbReference type="Gene3D" id="3.40.1760.20">
    <property type="match status" value="1"/>
</dbReference>
<dbReference type="Proteomes" id="UP000189738">
    <property type="component" value="Chromosome"/>
</dbReference>
<sequence>MAKTIVVPKNKEAEIALDYDTATPDQVIELILSNDEFNKLWSKGVFSLINSISQSNIDDFEDEHIIDLNLIYNSCRELKKNFNDISEIIKMFELALMYRTSIHFYF</sequence>
<dbReference type="RefSeq" id="WP_009087657.1">
    <property type="nucleotide sequence ID" value="NZ_AP022313.1"/>
</dbReference>